<dbReference type="SUPFAM" id="SSF53335">
    <property type="entry name" value="S-adenosyl-L-methionine-dependent methyltransferases"/>
    <property type="match status" value="1"/>
</dbReference>
<dbReference type="GO" id="GO:0008168">
    <property type="term" value="F:methyltransferase activity"/>
    <property type="evidence" value="ECO:0007669"/>
    <property type="project" value="UniProtKB-KW"/>
</dbReference>
<dbReference type="AlphaFoldDB" id="A0A0G0L573"/>
<dbReference type="GO" id="GO:0032259">
    <property type="term" value="P:methylation"/>
    <property type="evidence" value="ECO:0007669"/>
    <property type="project" value="UniProtKB-KW"/>
</dbReference>
<gene>
    <name evidence="2" type="ORF">UT08_C0001G0028</name>
</gene>
<dbReference type="Gene3D" id="3.40.50.150">
    <property type="entry name" value="Vaccinia Virus protein VP39"/>
    <property type="match status" value="1"/>
</dbReference>
<dbReference type="PANTHER" id="PTHR43861">
    <property type="entry name" value="TRANS-ACONITATE 2-METHYLTRANSFERASE-RELATED"/>
    <property type="match status" value="1"/>
</dbReference>
<evidence type="ECO:0000256" key="1">
    <source>
        <dbReference type="ARBA" id="ARBA00022679"/>
    </source>
</evidence>
<organism evidence="2 3">
    <name type="scientific">Candidatus Woesebacteria bacterium GW2011_GWB1_38_8</name>
    <dbReference type="NCBI Taxonomy" id="1618570"/>
    <lineage>
        <taxon>Bacteria</taxon>
        <taxon>Candidatus Woeseibacteriota</taxon>
    </lineage>
</organism>
<evidence type="ECO:0000313" key="2">
    <source>
        <dbReference type="EMBL" id="KKQ86162.1"/>
    </source>
</evidence>
<accession>A0A0G0L573</accession>
<dbReference type="Pfam" id="PF13489">
    <property type="entry name" value="Methyltransf_23"/>
    <property type="match status" value="1"/>
</dbReference>
<evidence type="ECO:0000313" key="3">
    <source>
        <dbReference type="Proteomes" id="UP000034081"/>
    </source>
</evidence>
<keyword evidence="2" id="KW-0489">Methyltransferase</keyword>
<dbReference type="EMBL" id="LBVL01000001">
    <property type="protein sequence ID" value="KKQ86162.1"/>
    <property type="molecule type" value="Genomic_DNA"/>
</dbReference>
<dbReference type="Proteomes" id="UP000034081">
    <property type="component" value="Unassembled WGS sequence"/>
</dbReference>
<sequence>MKKNYSKKYFEWQKQISRFGGKMNRFKFESYIKSTDRVIDYGCGGGYLMKNINCLEKVGIEINPYARKVAEDNGISVFENINEVKNNRADVVISNHTLEHVENPLQELKNIYKKLKDGGISVFVVPSESYKLKYKSNDPNHHLYTWSPSALGNLFKEAGFIVDSSSPLFHKWPSNYEYIYKLFGEKVFHIASKVNGYLNREVVQIKIIARKTKAR</sequence>
<comment type="caution">
    <text evidence="2">The sequence shown here is derived from an EMBL/GenBank/DDBJ whole genome shotgun (WGS) entry which is preliminary data.</text>
</comment>
<dbReference type="PANTHER" id="PTHR43861:SF3">
    <property type="entry name" value="PUTATIVE (AFU_ORTHOLOGUE AFUA_2G14390)-RELATED"/>
    <property type="match status" value="1"/>
</dbReference>
<keyword evidence="1 2" id="KW-0808">Transferase</keyword>
<protein>
    <submittedName>
        <fullName evidence="2">Methyltransferase domain family</fullName>
    </submittedName>
</protein>
<reference evidence="2 3" key="1">
    <citation type="journal article" date="2015" name="Nature">
        <title>rRNA introns, odd ribosomes, and small enigmatic genomes across a large radiation of phyla.</title>
        <authorList>
            <person name="Brown C.T."/>
            <person name="Hug L.A."/>
            <person name="Thomas B.C."/>
            <person name="Sharon I."/>
            <person name="Castelle C.J."/>
            <person name="Singh A."/>
            <person name="Wilkins M.J."/>
            <person name="Williams K.H."/>
            <person name="Banfield J.F."/>
        </authorList>
    </citation>
    <scope>NUCLEOTIDE SEQUENCE [LARGE SCALE GENOMIC DNA]</scope>
</reference>
<proteinExistence type="predicted"/>
<dbReference type="STRING" id="1618570.UT08_C0001G0028"/>
<name>A0A0G0L573_9BACT</name>
<dbReference type="InterPro" id="IPR029063">
    <property type="entry name" value="SAM-dependent_MTases_sf"/>
</dbReference>
<dbReference type="CDD" id="cd02440">
    <property type="entry name" value="AdoMet_MTases"/>
    <property type="match status" value="1"/>
</dbReference>